<comment type="similarity">
    <text evidence="1 3">Belongs to the CMC family.</text>
</comment>
<dbReference type="EMBL" id="JANBPU010000016">
    <property type="protein sequence ID" value="KAJ1920237.1"/>
    <property type="molecule type" value="Genomic_DNA"/>
</dbReference>
<evidence type="ECO:0000313" key="5">
    <source>
        <dbReference type="EMBL" id="KAJ1920237.1"/>
    </source>
</evidence>
<dbReference type="PANTHER" id="PTHR22977">
    <property type="entry name" value="COX ASSEMBLY MITOCHONDRIAL PROTEIN"/>
    <property type="match status" value="1"/>
</dbReference>
<comment type="caution">
    <text evidence="5">The sequence shown here is derived from an EMBL/GenBank/DDBJ whole genome shotgun (WGS) entry which is preliminary data.</text>
</comment>
<keyword evidence="3" id="KW-0999">Mitochondrion inner membrane</keyword>
<evidence type="ECO:0000256" key="1">
    <source>
        <dbReference type="ARBA" id="ARBA00007347"/>
    </source>
</evidence>
<dbReference type="PANTHER" id="PTHR22977:SF5">
    <property type="entry name" value="COX ASSEMBLY MITOCHONDRIAL PROTEIN HOMOLOG"/>
    <property type="match status" value="1"/>
</dbReference>
<keyword evidence="3" id="KW-0143">Chaperone</keyword>
<proteinExistence type="inferred from homology"/>
<sequence length="115" mass="13537">METPNKDNDPSYPTPVDKIPTLEEEDMPFVALSRFDQKEVTEMARRDAFSRCSRAIEEFAKCSKNRTISFLWACPEQRKNMELCLKRASTLENYDRAQVLYVKDKRKKHEESLKS</sequence>
<protein>
    <recommendedName>
        <fullName evidence="3">COX assembly mitochondrial protein</fullName>
    </recommendedName>
</protein>
<name>A0A9W8A6M3_9FUNG</name>
<gene>
    <name evidence="5" type="ORF">H4219_001470</name>
</gene>
<dbReference type="AlphaFoldDB" id="A0A9W8A6M3"/>
<keyword evidence="3" id="KW-0472">Membrane</keyword>
<reference evidence="5" key="1">
    <citation type="submission" date="2022-07" db="EMBL/GenBank/DDBJ databases">
        <title>Phylogenomic reconstructions and comparative analyses of Kickxellomycotina fungi.</title>
        <authorList>
            <person name="Reynolds N.K."/>
            <person name="Stajich J.E."/>
            <person name="Barry K."/>
            <person name="Grigoriev I.V."/>
            <person name="Crous P."/>
            <person name="Smith M.E."/>
        </authorList>
    </citation>
    <scope>NUCLEOTIDE SEQUENCE</scope>
    <source>
        <strain evidence="5">NBRC 100468</strain>
    </source>
</reference>
<comment type="function">
    <text evidence="3">Required for mitochondrial cytochrome c oxidase (COX) assembly and respiration.</text>
</comment>
<accession>A0A9W8A6M3</accession>
<feature type="region of interest" description="Disordered" evidence="4">
    <location>
        <begin position="1"/>
        <end position="20"/>
    </location>
</feature>
<dbReference type="OrthoDB" id="6224010at2759"/>
<evidence type="ECO:0000256" key="4">
    <source>
        <dbReference type="SAM" id="MobiDB-lite"/>
    </source>
</evidence>
<keyword evidence="3" id="KW-0496">Mitochondrion</keyword>
<organism evidence="5 6">
    <name type="scientific">Mycoemilia scoparia</name>
    <dbReference type="NCBI Taxonomy" id="417184"/>
    <lineage>
        <taxon>Eukaryota</taxon>
        <taxon>Fungi</taxon>
        <taxon>Fungi incertae sedis</taxon>
        <taxon>Zoopagomycota</taxon>
        <taxon>Kickxellomycotina</taxon>
        <taxon>Kickxellomycetes</taxon>
        <taxon>Kickxellales</taxon>
        <taxon>Kickxellaceae</taxon>
        <taxon>Mycoemilia</taxon>
    </lineage>
</organism>
<dbReference type="Proteomes" id="UP001150538">
    <property type="component" value="Unassembled WGS sequence"/>
</dbReference>
<evidence type="ECO:0000313" key="6">
    <source>
        <dbReference type="Proteomes" id="UP001150538"/>
    </source>
</evidence>
<comment type="subcellular location">
    <subcellularLocation>
        <location evidence="3">Mitochondrion inner membrane</location>
    </subcellularLocation>
</comment>
<evidence type="ECO:0000256" key="3">
    <source>
        <dbReference type="RuleBase" id="RU364104"/>
    </source>
</evidence>
<dbReference type="Pfam" id="PF08583">
    <property type="entry name" value="Cmc1"/>
    <property type="match status" value="1"/>
</dbReference>
<keyword evidence="6" id="KW-1185">Reference proteome</keyword>
<dbReference type="InterPro" id="IPR013892">
    <property type="entry name" value="Cyt_c_biogenesis_Cmc1-like"/>
</dbReference>
<keyword evidence="2" id="KW-1015">Disulfide bond</keyword>
<dbReference type="GO" id="GO:0005743">
    <property type="term" value="C:mitochondrial inner membrane"/>
    <property type="evidence" value="ECO:0007669"/>
    <property type="project" value="UniProtKB-SubCell"/>
</dbReference>
<evidence type="ECO:0000256" key="2">
    <source>
        <dbReference type="ARBA" id="ARBA00023157"/>
    </source>
</evidence>